<organism evidence="2 3">
    <name type="scientific">Rhodospira trueperi</name>
    <dbReference type="NCBI Taxonomy" id="69960"/>
    <lineage>
        <taxon>Bacteria</taxon>
        <taxon>Pseudomonadati</taxon>
        <taxon>Pseudomonadota</taxon>
        <taxon>Alphaproteobacteria</taxon>
        <taxon>Rhodospirillales</taxon>
        <taxon>Rhodospirillaceae</taxon>
        <taxon>Rhodospira</taxon>
    </lineage>
</organism>
<feature type="region of interest" description="Disordered" evidence="1">
    <location>
        <begin position="27"/>
        <end position="116"/>
    </location>
</feature>
<dbReference type="AlphaFoldDB" id="A0A1G6YQM1"/>
<name>A0A1G6YQM1_9PROT</name>
<feature type="compositionally biased region" description="Pro residues" evidence="1">
    <location>
        <begin position="72"/>
        <end position="88"/>
    </location>
</feature>
<proteinExistence type="predicted"/>
<gene>
    <name evidence="2" type="ORF">SAMN05421720_10273</name>
</gene>
<sequence>MTASEGWRRGRRVAALAVAVTWALVPTGAAGQGGGAGMPVPLLPPDMRGEPPPQAPDRSAPGPVWTPDQPVGAPPPLGAPREVAPPPGGLTESERLLPGPGAPTTGTPGAPGSWTAVPATPAGHLTPREGGFPADLWTGTRAERVRDLIAALPTTVPSPVVVDLRRRLLLSQQSAPSGLSDAALLKARLSVLSDLGTPSEDLPAPADAAVATDDTFDRARLRALLAEARDDRACALADRVGTAYRAPLWQQVLVWCDLKEGPDPPRQAMLGLALLREMGAGATDDEAFFILAERMAGVNSPPPDSLTGAGAVTYRLLRAQPNVDAPADALRRDHPWTARALALADNGPPAVRAEAAEYAAAVGAISIADLTAAWRGLDVDPRDLETPVSQVVQTNTPLNRALAFRIVSRETDPARRAEGLLHPLETSRALTPALYITHARLYAPLIRELPVEPRVPSFLGAAAGRALFAAGSVEAGRAWLRRLRDQGEAGDVDAADAAALLWPLARMADTALGDPLPTDRLILWRQARAARLGEGAEARRALDQEHVRLLNLLEALGAPVEPVHWLPIRSNRVFIETVSGDDGGGYVDPARLDALDRAAQAGRMGEAVALALLALGPEGPGGASMETLRGVIGALRALDLTAEARRVAVEALLTGG</sequence>
<feature type="compositionally biased region" description="Low complexity" evidence="1">
    <location>
        <begin position="98"/>
        <end position="112"/>
    </location>
</feature>
<evidence type="ECO:0000313" key="3">
    <source>
        <dbReference type="Proteomes" id="UP000199412"/>
    </source>
</evidence>
<evidence type="ECO:0000313" key="2">
    <source>
        <dbReference type="EMBL" id="SDD91945.1"/>
    </source>
</evidence>
<protein>
    <submittedName>
        <fullName evidence="2">Uncharacterized protein</fullName>
    </submittedName>
</protein>
<dbReference type="STRING" id="69960.SAMN05421720_10273"/>
<accession>A0A1G6YQM1</accession>
<keyword evidence="3" id="KW-1185">Reference proteome</keyword>
<dbReference type="Proteomes" id="UP000199412">
    <property type="component" value="Unassembled WGS sequence"/>
</dbReference>
<reference evidence="2 3" key="1">
    <citation type="submission" date="2016-10" db="EMBL/GenBank/DDBJ databases">
        <authorList>
            <person name="de Groot N.N."/>
        </authorList>
    </citation>
    <scope>NUCLEOTIDE SEQUENCE [LARGE SCALE GENOMIC DNA]</scope>
    <source>
        <strain evidence="2 3">ATCC 700224</strain>
    </source>
</reference>
<dbReference type="EMBL" id="FNAP01000002">
    <property type="protein sequence ID" value="SDD91945.1"/>
    <property type="molecule type" value="Genomic_DNA"/>
</dbReference>
<evidence type="ECO:0000256" key="1">
    <source>
        <dbReference type="SAM" id="MobiDB-lite"/>
    </source>
</evidence>